<accession>A0AAD5VK12</accession>
<evidence type="ECO:0000313" key="3">
    <source>
        <dbReference type="Proteomes" id="UP001213000"/>
    </source>
</evidence>
<dbReference type="Pfam" id="PF18759">
    <property type="entry name" value="Plavaka"/>
    <property type="match status" value="1"/>
</dbReference>
<gene>
    <name evidence="2" type="ORF">NP233_g10625</name>
</gene>
<dbReference type="EMBL" id="JANIEX010001114">
    <property type="protein sequence ID" value="KAJ3560760.1"/>
    <property type="molecule type" value="Genomic_DNA"/>
</dbReference>
<feature type="compositionally biased region" description="Basic residues" evidence="1">
    <location>
        <begin position="123"/>
        <end position="132"/>
    </location>
</feature>
<sequence length="847" mass="95988">MPRDAHAANHKCVTDCGKAYPKGQGLSPSSGRLLSSAAYSQEITGDKVAPSASRYHTCANPPTSGEYIQASTVSEPASGQATSESLPAQGSDDHSLLPMDIDGDSRHPNHSISPAPCTTASGRPRRNYRLPKRIRDILPEPPPPISPAEHESQDRHPSESSLPIRRVTLIVWDYVRTLANQFGLWREYPRRPTFDPDTCIGLDHLSNSHDIPSTNYVPDHGSSTQGDSGSTQPSFWPFPNKSIQLLMGWLNNGKTSKSESEANILVQECLLHPEFRIEDMKGFNANRENRRMDHKHQKSEFRSRFCKSSVDILVPSGSPSRPPQRHRVHGLLHRNLTSVITDAFNDQLAHLIHYSPFKLFHQSPSNPSQNERVYGEVYTSDTFIEEFKNVQLHGELPLSDPHCKREKSVAALMFSSDATHLAEFGNAKAWPVYVMLGNISKYVRSQPKSGALHHLAYIPLLPDLFNDFASKFHTSWRSKKDEIKAHCRRELMHGAWEIILDEEFIEAYRYGIVVKCIDGIERRVYPRIFSYSADYPEKVLLATICDKGTSAVPTANAFVERLGDKFNPSSMFTVNLLHEIELGTWKSLFSHLIRILYSAGENLVSTLDERYRLVPIFGSGGNGIRRFCSNSSEMKQMAAHNFEDLLQCAIPCFDGLLPEPHDHHLRKLLYRFAEWHALAKLCMHSDTTLDLLDNLTREIGHLLRHFRDSTCSAFSTMELPREVAARQRRQASTQQATPVTRSPKPFNLSTIKFHFMGDYVFHIRQLGTTDSYSTQLGEQAHQTVKRLYRVTNKKNALRQIGNKYICHRALCSTKRWEEHEAGPLRNLRDHHFISHSMDNAINVYAFV</sequence>
<feature type="compositionally biased region" description="Polar residues" evidence="1">
    <location>
        <begin position="110"/>
        <end position="121"/>
    </location>
</feature>
<name>A0AAD5VK12_9AGAR</name>
<feature type="compositionally biased region" description="Basic and acidic residues" evidence="1">
    <location>
        <begin position="148"/>
        <end position="158"/>
    </location>
</feature>
<evidence type="ECO:0000256" key="1">
    <source>
        <dbReference type="SAM" id="MobiDB-lite"/>
    </source>
</evidence>
<dbReference type="AlphaFoldDB" id="A0AAD5VK12"/>
<dbReference type="Proteomes" id="UP001213000">
    <property type="component" value="Unassembled WGS sequence"/>
</dbReference>
<protein>
    <submittedName>
        <fullName evidence="2">Uncharacterized protein</fullName>
    </submittedName>
</protein>
<proteinExistence type="predicted"/>
<evidence type="ECO:0000313" key="2">
    <source>
        <dbReference type="EMBL" id="KAJ3560760.1"/>
    </source>
</evidence>
<reference evidence="2" key="1">
    <citation type="submission" date="2022-07" db="EMBL/GenBank/DDBJ databases">
        <title>Genome Sequence of Leucocoprinus birnbaumii.</title>
        <authorList>
            <person name="Buettner E."/>
        </authorList>
    </citation>
    <scope>NUCLEOTIDE SEQUENCE</scope>
    <source>
        <strain evidence="2">VT141</strain>
    </source>
</reference>
<dbReference type="InterPro" id="IPR041078">
    <property type="entry name" value="Plavaka"/>
</dbReference>
<organism evidence="2 3">
    <name type="scientific">Leucocoprinus birnbaumii</name>
    <dbReference type="NCBI Taxonomy" id="56174"/>
    <lineage>
        <taxon>Eukaryota</taxon>
        <taxon>Fungi</taxon>
        <taxon>Dikarya</taxon>
        <taxon>Basidiomycota</taxon>
        <taxon>Agaricomycotina</taxon>
        <taxon>Agaricomycetes</taxon>
        <taxon>Agaricomycetidae</taxon>
        <taxon>Agaricales</taxon>
        <taxon>Agaricineae</taxon>
        <taxon>Agaricaceae</taxon>
        <taxon>Leucocoprinus</taxon>
    </lineage>
</organism>
<feature type="compositionally biased region" description="Polar residues" evidence="1">
    <location>
        <begin position="72"/>
        <end position="88"/>
    </location>
</feature>
<keyword evidence="3" id="KW-1185">Reference proteome</keyword>
<comment type="caution">
    <text evidence="2">The sequence shown here is derived from an EMBL/GenBank/DDBJ whole genome shotgun (WGS) entry which is preliminary data.</text>
</comment>
<feature type="region of interest" description="Disordered" evidence="1">
    <location>
        <begin position="72"/>
        <end position="160"/>
    </location>
</feature>